<dbReference type="PROSITE" id="PS51375">
    <property type="entry name" value="PPR"/>
    <property type="match status" value="6"/>
</dbReference>
<gene>
    <name evidence="3" type="ORF">Cgig2_017553</name>
</gene>
<evidence type="ECO:0000256" key="2">
    <source>
        <dbReference type="PROSITE-ProRule" id="PRU00708"/>
    </source>
</evidence>
<dbReference type="PANTHER" id="PTHR47926:SF453">
    <property type="entry name" value="PENTATRICOPEPTIDE REPEAT (PPR) SUPERFAMILY PROTEIN"/>
    <property type="match status" value="1"/>
</dbReference>
<evidence type="ECO:0000313" key="4">
    <source>
        <dbReference type="Proteomes" id="UP001153076"/>
    </source>
</evidence>
<dbReference type="Pfam" id="PF01535">
    <property type="entry name" value="PPR"/>
    <property type="match status" value="3"/>
</dbReference>
<keyword evidence="1" id="KW-0677">Repeat</keyword>
<dbReference type="GO" id="GO:0009451">
    <property type="term" value="P:RNA modification"/>
    <property type="evidence" value="ECO:0007669"/>
    <property type="project" value="InterPro"/>
</dbReference>
<dbReference type="SUPFAM" id="SSF48452">
    <property type="entry name" value="TPR-like"/>
    <property type="match status" value="1"/>
</dbReference>
<evidence type="ECO:0000313" key="3">
    <source>
        <dbReference type="EMBL" id="KAJ8446051.1"/>
    </source>
</evidence>
<dbReference type="Pfam" id="PF12854">
    <property type="entry name" value="PPR_1"/>
    <property type="match status" value="2"/>
</dbReference>
<dbReference type="EMBL" id="JAKOGI010000061">
    <property type="protein sequence ID" value="KAJ8446051.1"/>
    <property type="molecule type" value="Genomic_DNA"/>
</dbReference>
<feature type="repeat" description="PPR" evidence="2">
    <location>
        <begin position="181"/>
        <end position="215"/>
    </location>
</feature>
<feature type="repeat" description="PPR" evidence="2">
    <location>
        <begin position="424"/>
        <end position="458"/>
    </location>
</feature>
<dbReference type="InterPro" id="IPR011990">
    <property type="entry name" value="TPR-like_helical_dom_sf"/>
</dbReference>
<dbReference type="NCBIfam" id="TIGR00756">
    <property type="entry name" value="PPR"/>
    <property type="match status" value="6"/>
</dbReference>
<dbReference type="FunFam" id="1.25.40.10:FF:000090">
    <property type="entry name" value="Pentatricopeptide repeat-containing protein, chloroplastic"/>
    <property type="match status" value="1"/>
</dbReference>
<dbReference type="Proteomes" id="UP001153076">
    <property type="component" value="Unassembled WGS sequence"/>
</dbReference>
<dbReference type="Pfam" id="PF20431">
    <property type="entry name" value="E_motif"/>
    <property type="match status" value="1"/>
</dbReference>
<organism evidence="3 4">
    <name type="scientific">Carnegiea gigantea</name>
    <dbReference type="NCBI Taxonomy" id="171969"/>
    <lineage>
        <taxon>Eukaryota</taxon>
        <taxon>Viridiplantae</taxon>
        <taxon>Streptophyta</taxon>
        <taxon>Embryophyta</taxon>
        <taxon>Tracheophyta</taxon>
        <taxon>Spermatophyta</taxon>
        <taxon>Magnoliopsida</taxon>
        <taxon>eudicotyledons</taxon>
        <taxon>Gunneridae</taxon>
        <taxon>Pentapetalae</taxon>
        <taxon>Caryophyllales</taxon>
        <taxon>Cactineae</taxon>
        <taxon>Cactaceae</taxon>
        <taxon>Cactoideae</taxon>
        <taxon>Echinocereeae</taxon>
        <taxon>Carnegiea</taxon>
    </lineage>
</organism>
<proteinExistence type="predicted"/>
<name>A0A9Q1KKD5_9CARY</name>
<dbReference type="GO" id="GO:0003723">
    <property type="term" value="F:RNA binding"/>
    <property type="evidence" value="ECO:0007669"/>
    <property type="project" value="InterPro"/>
</dbReference>
<keyword evidence="4" id="KW-1185">Reference proteome</keyword>
<protein>
    <recommendedName>
        <fullName evidence="5">Chlororespiratory reduction 4</fullName>
    </recommendedName>
</protein>
<dbReference type="InterPro" id="IPR046848">
    <property type="entry name" value="E_motif"/>
</dbReference>
<feature type="repeat" description="PPR" evidence="2">
    <location>
        <begin position="353"/>
        <end position="387"/>
    </location>
</feature>
<feature type="repeat" description="PPR" evidence="2">
    <location>
        <begin position="251"/>
        <end position="286"/>
    </location>
</feature>
<feature type="repeat" description="PPR" evidence="2">
    <location>
        <begin position="216"/>
        <end position="250"/>
    </location>
</feature>
<dbReference type="Gene3D" id="1.25.40.10">
    <property type="entry name" value="Tetratricopeptide repeat domain"/>
    <property type="match status" value="4"/>
</dbReference>
<dbReference type="AlphaFoldDB" id="A0A9Q1KKD5"/>
<accession>A0A9Q1KKD5</accession>
<sequence>MRLSALLRGFNVSYEELSSILQTCTKSKSSNPAKQIHGMLITSGINENIMSLDAKLLGVYASCGNLRYAHQLFDKMPSPNVFALNWMISVMAFHGHSLEALWYFSLIQKMGNLPNKYTFSMVLKACVGLMDLTKGREVHAFINKMGFQSDVLVCNALVDMYCKCGKIQCARKLFDKMSERDVASWTSMISGYCNIGKLNESIMLFERMKMEGVKPNNFTWNAILAAYAQNGDQQGALEIISQMKREGVTPDLVTWNALISGFAHSTQPVEALRLFREMLVVARMRPNHVTLTGLLPVCGLIGSVQKGRELHGLIYRLALEVNVYVTSALIDMYSKCGSVKTARNVFEGFPIKSVALWNAMIGCLGKHGSVDDSLQLFERMQELGFPPNDVTLVCVLSACSHRGLVEKGMDIFWSMKDKYQVCPNKEHYACVVDLLCRAGKVEEAYELIKRMPMRPTESIFGAFFNGCTMHERRDLARQIVNDLETDLKKPGTLVTLSNICAAEEEWLEVQNVRKLMKGCGVYKEPAFSLVDRSNGSIDFKLIEAREMVDLGQGRGRNQSLCGGEIRTKLDTLEIIILYK</sequence>
<evidence type="ECO:0008006" key="5">
    <source>
        <dbReference type="Google" id="ProtNLM"/>
    </source>
</evidence>
<comment type="caution">
    <text evidence="3">The sequence shown here is derived from an EMBL/GenBank/DDBJ whole genome shotgun (WGS) entry which is preliminary data.</text>
</comment>
<dbReference type="OrthoDB" id="185373at2759"/>
<feature type="repeat" description="PPR" evidence="2">
    <location>
        <begin position="150"/>
        <end position="180"/>
    </location>
</feature>
<dbReference type="FunFam" id="1.25.40.10:FF:000344">
    <property type="entry name" value="Pentatricopeptide repeat-containing protein"/>
    <property type="match status" value="1"/>
</dbReference>
<dbReference type="InterPro" id="IPR002885">
    <property type="entry name" value="PPR_rpt"/>
</dbReference>
<reference evidence="3" key="1">
    <citation type="submission" date="2022-04" db="EMBL/GenBank/DDBJ databases">
        <title>Carnegiea gigantea Genome sequencing and assembly v2.</title>
        <authorList>
            <person name="Copetti D."/>
            <person name="Sanderson M.J."/>
            <person name="Burquez A."/>
            <person name="Wojciechowski M.F."/>
        </authorList>
    </citation>
    <scope>NUCLEOTIDE SEQUENCE</scope>
    <source>
        <strain evidence="3">SGP5-SGP5p</strain>
        <tissue evidence="3">Aerial part</tissue>
    </source>
</reference>
<evidence type="ECO:0000256" key="1">
    <source>
        <dbReference type="ARBA" id="ARBA00022737"/>
    </source>
</evidence>
<dbReference type="Pfam" id="PF13041">
    <property type="entry name" value="PPR_2"/>
    <property type="match status" value="2"/>
</dbReference>
<dbReference type="InterPro" id="IPR046960">
    <property type="entry name" value="PPR_At4g14850-like_plant"/>
</dbReference>
<dbReference type="PANTHER" id="PTHR47926">
    <property type="entry name" value="PENTATRICOPEPTIDE REPEAT-CONTAINING PROTEIN"/>
    <property type="match status" value="1"/>
</dbReference>